<feature type="domain" description="NmrA-like" evidence="1">
    <location>
        <begin position="7"/>
        <end position="264"/>
    </location>
</feature>
<dbReference type="SUPFAM" id="SSF51735">
    <property type="entry name" value="NAD(P)-binding Rossmann-fold domains"/>
    <property type="match status" value="1"/>
</dbReference>
<evidence type="ECO:0000313" key="2">
    <source>
        <dbReference type="EMBL" id="KAL1602321.1"/>
    </source>
</evidence>
<dbReference type="Proteomes" id="UP001521222">
    <property type="component" value="Unassembled WGS sequence"/>
</dbReference>
<protein>
    <recommendedName>
        <fullName evidence="1">NmrA-like domain-containing protein</fullName>
    </recommendedName>
</protein>
<sequence length="273" mass="30396">MPHSRIHIVEGNIKDPNFIEATLNEHNVTGVSLALTGDDELFTTSNFIDAIERSGTVKHLVYISACEDYSLDAIKNGSLQGQSAAHVLVKYLVEAKLHYGVRPRERLGGFSWTILGPSLFFDNDYMLKGQILEHGIFGTPLSDKGVSRVDPADIALAVAKALEDDGQRWGGKKVRIGSLKTYTAHEIAELWSQALGKEVKPTLCDRESLDQLESGYGQVAGPAWGRDLRLMYETFGERGFGMSEDEYNEQIALLDRKPASYEEFVQSTVEQWR</sequence>
<name>A0ABR3RCZ4_9PLEO</name>
<organism evidence="2 3">
    <name type="scientific">Nothophoma quercina</name>
    <dbReference type="NCBI Taxonomy" id="749835"/>
    <lineage>
        <taxon>Eukaryota</taxon>
        <taxon>Fungi</taxon>
        <taxon>Dikarya</taxon>
        <taxon>Ascomycota</taxon>
        <taxon>Pezizomycotina</taxon>
        <taxon>Dothideomycetes</taxon>
        <taxon>Pleosporomycetidae</taxon>
        <taxon>Pleosporales</taxon>
        <taxon>Pleosporineae</taxon>
        <taxon>Didymellaceae</taxon>
        <taxon>Nothophoma</taxon>
    </lineage>
</organism>
<dbReference type="InterPro" id="IPR051604">
    <property type="entry name" value="Ergot_Alk_Oxidoreductase"/>
</dbReference>
<reference evidence="2 3" key="1">
    <citation type="submission" date="2024-02" db="EMBL/GenBank/DDBJ databases">
        <title>De novo assembly and annotation of 12 fungi associated with fruit tree decline syndrome in Ontario, Canada.</title>
        <authorList>
            <person name="Sulman M."/>
            <person name="Ellouze W."/>
            <person name="Ilyukhin E."/>
        </authorList>
    </citation>
    <scope>NUCLEOTIDE SEQUENCE [LARGE SCALE GENOMIC DNA]</scope>
    <source>
        <strain evidence="2 3">M97-236</strain>
    </source>
</reference>
<dbReference type="PANTHER" id="PTHR43162:SF1">
    <property type="entry name" value="PRESTALK A DIFFERENTIATION PROTEIN A"/>
    <property type="match status" value="1"/>
</dbReference>
<gene>
    <name evidence="2" type="ORF">SLS59_005011</name>
</gene>
<dbReference type="Gene3D" id="3.40.50.720">
    <property type="entry name" value="NAD(P)-binding Rossmann-like Domain"/>
    <property type="match status" value="1"/>
</dbReference>
<dbReference type="Pfam" id="PF05368">
    <property type="entry name" value="NmrA"/>
    <property type="match status" value="1"/>
</dbReference>
<dbReference type="PANTHER" id="PTHR43162">
    <property type="match status" value="1"/>
</dbReference>
<accession>A0ABR3RCZ4</accession>
<evidence type="ECO:0000313" key="3">
    <source>
        <dbReference type="Proteomes" id="UP001521222"/>
    </source>
</evidence>
<dbReference type="InterPro" id="IPR036291">
    <property type="entry name" value="NAD(P)-bd_dom_sf"/>
</dbReference>
<dbReference type="InterPro" id="IPR008030">
    <property type="entry name" value="NmrA-like"/>
</dbReference>
<keyword evidence="3" id="KW-1185">Reference proteome</keyword>
<proteinExistence type="predicted"/>
<comment type="caution">
    <text evidence="2">The sequence shown here is derived from an EMBL/GenBank/DDBJ whole genome shotgun (WGS) entry which is preliminary data.</text>
</comment>
<evidence type="ECO:0000259" key="1">
    <source>
        <dbReference type="Pfam" id="PF05368"/>
    </source>
</evidence>
<dbReference type="EMBL" id="JAKIXB020000014">
    <property type="protein sequence ID" value="KAL1602321.1"/>
    <property type="molecule type" value="Genomic_DNA"/>
</dbReference>